<dbReference type="InterPro" id="IPR050267">
    <property type="entry name" value="Anti-sigma-factor_SerPK"/>
</dbReference>
<accession>A0A918NU43</accession>
<dbReference type="RefSeq" id="WP_190193261.1">
    <property type="nucleotide sequence ID" value="NZ_BMVU01000036.1"/>
</dbReference>
<protein>
    <submittedName>
        <fullName evidence="3">ATP-binding protein</fullName>
    </submittedName>
</protein>
<dbReference type="InterPro" id="IPR003594">
    <property type="entry name" value="HATPase_dom"/>
</dbReference>
<reference evidence="3" key="2">
    <citation type="submission" date="2020-09" db="EMBL/GenBank/DDBJ databases">
        <authorList>
            <person name="Sun Q."/>
            <person name="Ohkuma M."/>
        </authorList>
    </citation>
    <scope>NUCLEOTIDE SEQUENCE</scope>
    <source>
        <strain evidence="3">JCM 4790</strain>
    </source>
</reference>
<dbReference type="Gene3D" id="3.30.565.10">
    <property type="entry name" value="Histidine kinase-like ATPase, C-terminal domain"/>
    <property type="match status" value="1"/>
</dbReference>
<keyword evidence="1" id="KW-0808">Transferase</keyword>
<dbReference type="AlphaFoldDB" id="A0A918NU43"/>
<dbReference type="SUPFAM" id="SSF55874">
    <property type="entry name" value="ATPase domain of HSP90 chaperone/DNA topoisomerase II/histidine kinase"/>
    <property type="match status" value="1"/>
</dbReference>
<keyword evidence="1" id="KW-0723">Serine/threonine-protein kinase</keyword>
<dbReference type="PANTHER" id="PTHR35526">
    <property type="entry name" value="ANTI-SIGMA-F FACTOR RSBW-RELATED"/>
    <property type="match status" value="1"/>
</dbReference>
<dbReference type="CDD" id="cd16936">
    <property type="entry name" value="HATPase_RsbW-like"/>
    <property type="match status" value="1"/>
</dbReference>
<reference evidence="3" key="1">
    <citation type="journal article" date="2014" name="Int. J. Syst. Evol. Microbiol.">
        <title>Complete genome sequence of Corynebacterium casei LMG S-19264T (=DSM 44701T), isolated from a smear-ripened cheese.</title>
        <authorList>
            <consortium name="US DOE Joint Genome Institute (JGI-PGF)"/>
            <person name="Walter F."/>
            <person name="Albersmeier A."/>
            <person name="Kalinowski J."/>
            <person name="Ruckert C."/>
        </authorList>
    </citation>
    <scope>NUCLEOTIDE SEQUENCE</scope>
    <source>
        <strain evidence="3">JCM 4790</strain>
    </source>
</reference>
<dbReference type="Pfam" id="PF13581">
    <property type="entry name" value="HATPase_c_2"/>
    <property type="match status" value="1"/>
</dbReference>
<dbReference type="GO" id="GO:0004674">
    <property type="term" value="F:protein serine/threonine kinase activity"/>
    <property type="evidence" value="ECO:0007669"/>
    <property type="project" value="UniProtKB-KW"/>
</dbReference>
<gene>
    <name evidence="3" type="ORF">GCM10010358_57760</name>
</gene>
<dbReference type="InterPro" id="IPR036890">
    <property type="entry name" value="HATPase_C_sf"/>
</dbReference>
<keyword evidence="4" id="KW-1185">Reference proteome</keyword>
<evidence type="ECO:0000313" key="4">
    <source>
        <dbReference type="Proteomes" id="UP000619244"/>
    </source>
</evidence>
<evidence type="ECO:0000256" key="1">
    <source>
        <dbReference type="ARBA" id="ARBA00022527"/>
    </source>
</evidence>
<evidence type="ECO:0000313" key="3">
    <source>
        <dbReference type="EMBL" id="GGX96413.1"/>
    </source>
</evidence>
<feature type="domain" description="Histidine kinase/HSP90-like ATPase" evidence="2">
    <location>
        <begin position="37"/>
        <end position="141"/>
    </location>
</feature>
<dbReference type="PANTHER" id="PTHR35526:SF3">
    <property type="entry name" value="ANTI-SIGMA-F FACTOR RSBW"/>
    <property type="match status" value="1"/>
</dbReference>
<evidence type="ECO:0000259" key="2">
    <source>
        <dbReference type="Pfam" id="PF13581"/>
    </source>
</evidence>
<organism evidence="3 4">
    <name type="scientific">Streptomyces minutiscleroticus</name>
    <dbReference type="NCBI Taxonomy" id="68238"/>
    <lineage>
        <taxon>Bacteria</taxon>
        <taxon>Bacillati</taxon>
        <taxon>Actinomycetota</taxon>
        <taxon>Actinomycetes</taxon>
        <taxon>Kitasatosporales</taxon>
        <taxon>Streptomycetaceae</taxon>
        <taxon>Streptomyces</taxon>
    </lineage>
</organism>
<dbReference type="EMBL" id="BMVU01000036">
    <property type="protein sequence ID" value="GGX96413.1"/>
    <property type="molecule type" value="Genomic_DNA"/>
</dbReference>
<sequence length="149" mass="16009">MEPVSREEDSVPGVTPPEVTASLDGDGGCIAQARDLATEFLTRVQGEYGLPVSARAMDLTQLVVSELVTNALKYAPGPILLQLRIWVDLIEVTIWDSNPVLPMARVADPGRVGQHGLEIVMAVVESFQAHRGPTGKRITARIALLDGLD</sequence>
<keyword evidence="1" id="KW-0418">Kinase</keyword>
<dbReference type="GO" id="GO:0005524">
    <property type="term" value="F:ATP binding"/>
    <property type="evidence" value="ECO:0007669"/>
    <property type="project" value="UniProtKB-KW"/>
</dbReference>
<name>A0A918NU43_9ACTN</name>
<proteinExistence type="predicted"/>
<comment type="caution">
    <text evidence="3">The sequence shown here is derived from an EMBL/GenBank/DDBJ whole genome shotgun (WGS) entry which is preliminary data.</text>
</comment>
<keyword evidence="3" id="KW-0547">Nucleotide-binding</keyword>
<keyword evidence="3" id="KW-0067">ATP-binding</keyword>
<dbReference type="Proteomes" id="UP000619244">
    <property type="component" value="Unassembled WGS sequence"/>
</dbReference>